<accession>A0A3M8WUU8</accession>
<dbReference type="SUPFAM" id="SSF47413">
    <property type="entry name" value="lambda repressor-like DNA-binding domains"/>
    <property type="match status" value="1"/>
</dbReference>
<dbReference type="SMART" id="SM00530">
    <property type="entry name" value="HTH_XRE"/>
    <property type="match status" value="1"/>
</dbReference>
<evidence type="ECO:0000313" key="3">
    <source>
        <dbReference type="Proteomes" id="UP000275401"/>
    </source>
</evidence>
<reference evidence="2 3" key="1">
    <citation type="submission" date="2018-11" db="EMBL/GenBank/DDBJ databases">
        <title>The Potential of Streptomyces as Biocontrol Agents against the Tomato grey mould, Botrytis cinerea (Gray mold) Frontiers in Microbiology.</title>
        <authorList>
            <person name="Li D."/>
        </authorList>
    </citation>
    <scope>NUCLEOTIDE SEQUENCE [LARGE SCALE GENOMIC DNA]</scope>
    <source>
        <strain evidence="2 3">NEAU-LD23</strain>
    </source>
</reference>
<evidence type="ECO:0000259" key="1">
    <source>
        <dbReference type="PROSITE" id="PS50943"/>
    </source>
</evidence>
<name>A0A3M8WUU8_9ACTN</name>
<organism evidence="2 3">
    <name type="scientific">Streptomyces botrytidirepellens</name>
    <dbReference type="NCBI Taxonomy" id="2486417"/>
    <lineage>
        <taxon>Bacteria</taxon>
        <taxon>Bacillati</taxon>
        <taxon>Actinomycetota</taxon>
        <taxon>Actinomycetes</taxon>
        <taxon>Kitasatosporales</taxon>
        <taxon>Streptomycetaceae</taxon>
        <taxon>Streptomyces</taxon>
    </lineage>
</organism>
<protein>
    <submittedName>
        <fullName evidence="2">XRE family transcriptional regulator</fullName>
    </submittedName>
</protein>
<dbReference type="InterPro" id="IPR001387">
    <property type="entry name" value="Cro/C1-type_HTH"/>
</dbReference>
<dbReference type="PROSITE" id="PS50943">
    <property type="entry name" value="HTH_CROC1"/>
    <property type="match status" value="1"/>
</dbReference>
<dbReference type="InterPro" id="IPR010982">
    <property type="entry name" value="Lambda_DNA-bd_dom_sf"/>
</dbReference>
<sequence length="174" mass="18876">MPRSNNDKVPCHYVRQGTWPFAVLEDDAPVSAHRCQELAQNLAHAMAKAGHRLRPLANSSGVHHTTIARLLQGKVLPDIGTLARLEDALDHRLWPMPHDRHRPTAERPAAGQRAAASSGTDAMVGLHPDDLQRLPDAEYIAFLNALGSAFQALTKDPRSCLARARSVLGGGVKP</sequence>
<dbReference type="Pfam" id="PF01381">
    <property type="entry name" value="HTH_3"/>
    <property type="match status" value="1"/>
</dbReference>
<comment type="caution">
    <text evidence="2">The sequence shown here is derived from an EMBL/GenBank/DDBJ whole genome shotgun (WGS) entry which is preliminary data.</text>
</comment>
<keyword evidence="3" id="KW-1185">Reference proteome</keyword>
<feature type="domain" description="HTH cro/C1-type" evidence="1">
    <location>
        <begin position="56"/>
        <end position="90"/>
    </location>
</feature>
<dbReference type="Gene3D" id="1.10.260.40">
    <property type="entry name" value="lambda repressor-like DNA-binding domains"/>
    <property type="match status" value="1"/>
</dbReference>
<evidence type="ECO:0000313" key="2">
    <source>
        <dbReference type="EMBL" id="RNG33507.1"/>
    </source>
</evidence>
<dbReference type="GO" id="GO:0003677">
    <property type="term" value="F:DNA binding"/>
    <property type="evidence" value="ECO:0007669"/>
    <property type="project" value="InterPro"/>
</dbReference>
<dbReference type="Proteomes" id="UP000275401">
    <property type="component" value="Unassembled WGS sequence"/>
</dbReference>
<dbReference type="AlphaFoldDB" id="A0A3M8WUU8"/>
<proteinExistence type="predicted"/>
<dbReference type="EMBL" id="RIBZ01000094">
    <property type="protein sequence ID" value="RNG33507.1"/>
    <property type="molecule type" value="Genomic_DNA"/>
</dbReference>
<dbReference type="RefSeq" id="WP_123099154.1">
    <property type="nucleotide sequence ID" value="NZ_RIBZ01000094.1"/>
</dbReference>
<gene>
    <name evidence="2" type="ORF">EEJ42_07310</name>
</gene>